<accession>A0A285ZP97</accession>
<keyword evidence="1" id="KW-1133">Transmembrane helix</keyword>
<organism evidence="4 5">
    <name type="scientific">Pedobacter xixiisoli</name>
    <dbReference type="NCBI Taxonomy" id="1476464"/>
    <lineage>
        <taxon>Bacteria</taxon>
        <taxon>Pseudomonadati</taxon>
        <taxon>Bacteroidota</taxon>
        <taxon>Sphingobacteriia</taxon>
        <taxon>Sphingobacteriales</taxon>
        <taxon>Sphingobacteriaceae</taxon>
        <taxon>Pedobacter</taxon>
    </lineage>
</organism>
<name>A0A285ZP97_9SPHI</name>
<proteinExistence type="predicted"/>
<evidence type="ECO:0000256" key="1">
    <source>
        <dbReference type="SAM" id="Phobius"/>
    </source>
</evidence>
<dbReference type="PANTHER" id="PTHR30273">
    <property type="entry name" value="PERIPLASMIC SIGNAL SENSOR AND SIGMA FACTOR ACTIVATOR FECR-RELATED"/>
    <property type="match status" value="1"/>
</dbReference>
<feature type="domain" description="Protein FecR C-terminal" evidence="3">
    <location>
        <begin position="270"/>
        <end position="336"/>
    </location>
</feature>
<evidence type="ECO:0000259" key="3">
    <source>
        <dbReference type="Pfam" id="PF16344"/>
    </source>
</evidence>
<keyword evidence="1" id="KW-0812">Transmembrane</keyword>
<dbReference type="InterPro" id="IPR012373">
    <property type="entry name" value="Ferrdict_sens_TM"/>
</dbReference>
<evidence type="ECO:0000313" key="5">
    <source>
        <dbReference type="Proteomes" id="UP000219281"/>
    </source>
</evidence>
<dbReference type="InterPro" id="IPR032508">
    <property type="entry name" value="FecR_C"/>
</dbReference>
<dbReference type="PANTHER" id="PTHR30273:SF2">
    <property type="entry name" value="PROTEIN FECR"/>
    <property type="match status" value="1"/>
</dbReference>
<dbReference type="PIRSF" id="PIRSF018266">
    <property type="entry name" value="FecR"/>
    <property type="match status" value="1"/>
</dbReference>
<evidence type="ECO:0000259" key="2">
    <source>
        <dbReference type="Pfam" id="PF04773"/>
    </source>
</evidence>
<evidence type="ECO:0000313" key="4">
    <source>
        <dbReference type="EMBL" id="SOD11457.1"/>
    </source>
</evidence>
<keyword evidence="5" id="KW-1185">Reference proteome</keyword>
<dbReference type="OrthoDB" id="1523489at2"/>
<reference evidence="5" key="1">
    <citation type="submission" date="2017-09" db="EMBL/GenBank/DDBJ databases">
        <authorList>
            <person name="Varghese N."/>
            <person name="Submissions S."/>
        </authorList>
    </citation>
    <scope>NUCLEOTIDE SEQUENCE [LARGE SCALE GENOMIC DNA]</scope>
    <source>
        <strain evidence="5">CGMCC 1.12803</strain>
    </source>
</reference>
<dbReference type="Proteomes" id="UP000219281">
    <property type="component" value="Unassembled WGS sequence"/>
</dbReference>
<dbReference type="RefSeq" id="WP_097127571.1">
    <property type="nucleotide sequence ID" value="NZ_OCMT01000001.1"/>
</dbReference>
<dbReference type="EMBL" id="OCMT01000001">
    <property type="protein sequence ID" value="SOD11457.1"/>
    <property type="molecule type" value="Genomic_DNA"/>
</dbReference>
<sequence length="339" mass="38595">MQAEKYLNYTVEDFLGDDDFIRYVKYQQAIDLQFWNDVLTQHEEKRTDFEQAKIQIRIILSAEPMAIPADLTDSLWDDIEMSIEKSKRRGRIVKLRNIWLSGVAACLACFAYGSWYFYSDITVTTKYGEQKVLVLPDGSKVRLNANSSISYARAFNWNTSRQVTIDGEAYFEVKHLNQNPDDIKTGERFVAEGKKLRVEVLGTTFNLKSRPNVNQVTLVSGKVKVKSIVTGEEKILKPGEFARLATNSKFVVNGTATVAPQLSWKENKLLMAQTRVGDIIAEFENLYGFKVILPDTSMADKRIDGTISTASEESMLFVLKNILNVNVRQEGNNIYLEKR</sequence>
<dbReference type="InterPro" id="IPR006860">
    <property type="entry name" value="FecR"/>
</dbReference>
<gene>
    <name evidence="4" type="ORF">SAMN06297358_0160</name>
</gene>
<dbReference type="AlphaFoldDB" id="A0A285ZP97"/>
<dbReference type="Gene3D" id="3.55.50.30">
    <property type="match status" value="1"/>
</dbReference>
<protein>
    <submittedName>
        <fullName evidence="4">FecR family protein</fullName>
    </submittedName>
</protein>
<dbReference type="Gene3D" id="2.60.120.1440">
    <property type="match status" value="1"/>
</dbReference>
<dbReference type="Pfam" id="PF04773">
    <property type="entry name" value="FecR"/>
    <property type="match status" value="1"/>
</dbReference>
<feature type="transmembrane region" description="Helical" evidence="1">
    <location>
        <begin position="98"/>
        <end position="118"/>
    </location>
</feature>
<dbReference type="Pfam" id="PF16344">
    <property type="entry name" value="FecR_C"/>
    <property type="match status" value="1"/>
</dbReference>
<dbReference type="GO" id="GO:0016989">
    <property type="term" value="F:sigma factor antagonist activity"/>
    <property type="evidence" value="ECO:0007669"/>
    <property type="project" value="TreeGrafter"/>
</dbReference>
<feature type="domain" description="FecR protein" evidence="2">
    <location>
        <begin position="122"/>
        <end position="224"/>
    </location>
</feature>
<keyword evidence="1" id="KW-0472">Membrane</keyword>